<dbReference type="STRING" id="1385521.N803_13445"/>
<comment type="caution">
    <text evidence="2">The sequence shown here is derived from an EMBL/GenBank/DDBJ whole genome shotgun (WGS) entry which is preliminary data.</text>
</comment>
<accession>A0A0A0JJK3</accession>
<name>A0A0A0JJK3_9MICO</name>
<evidence type="ECO:0000256" key="1">
    <source>
        <dbReference type="SAM" id="Phobius"/>
    </source>
</evidence>
<keyword evidence="1" id="KW-1133">Transmembrane helix</keyword>
<proteinExistence type="predicted"/>
<sequence>MNTSFEDQVRDVLRDAPEPDWAALRAAVEDRAEGKRRVRMLRGSVAGFAAAAAVAAITTGVAMAPLFEGDGAAPAGSTTSTVPDSTPFVPRVKHANGGYTMPMAFPDIAPKGDKAPAGLVRSTKGMGTQPAGADPGRNTMASAPCQYGSSAPQPQQWGTEGWTYQRAGRTDGAVRAGVTVAGWPTTTAITAMQQLDQNSGACTFDQHFRKVAWSGLSASEGNQFVVDESRIAEGKRYVAIRRVGDVTVDAWTSGSDEQAALATARRLVDDSVANLLASKVLDDPQPAEFAWTDGTSEGGPDKAQFILPDIAPSADVAGVKGLTRVDVSSDGPESIFPRSDLYTVPVLGAQVGDPVHPGSESVAGRVAFYARQSGANASLETSIVWHSFPDGKKAFDEIIANKGTARWLTAPTREAWSGHDEGTTFLAGQPGENGPQQIALRLEGNVLISVVAQGETQVQARTIATKLADEAAKNLASFGRGPDGRPGNGK</sequence>
<evidence type="ECO:0000313" key="2">
    <source>
        <dbReference type="EMBL" id="KGN37565.1"/>
    </source>
</evidence>
<organism evidence="2 3">
    <name type="scientific">Knoellia subterranea KCTC 19937</name>
    <dbReference type="NCBI Taxonomy" id="1385521"/>
    <lineage>
        <taxon>Bacteria</taxon>
        <taxon>Bacillati</taxon>
        <taxon>Actinomycetota</taxon>
        <taxon>Actinomycetes</taxon>
        <taxon>Micrococcales</taxon>
        <taxon>Intrasporangiaceae</taxon>
        <taxon>Knoellia</taxon>
    </lineage>
</organism>
<feature type="transmembrane region" description="Helical" evidence="1">
    <location>
        <begin position="45"/>
        <end position="67"/>
    </location>
</feature>
<dbReference type="Proteomes" id="UP000030011">
    <property type="component" value="Unassembled WGS sequence"/>
</dbReference>
<keyword evidence="3" id="KW-1185">Reference proteome</keyword>
<reference evidence="2 3" key="1">
    <citation type="submission" date="2013-08" db="EMBL/GenBank/DDBJ databases">
        <title>The genome sequence of Knoellia subterranea.</title>
        <authorList>
            <person name="Zhu W."/>
            <person name="Wang G."/>
        </authorList>
    </citation>
    <scope>NUCLEOTIDE SEQUENCE [LARGE SCALE GENOMIC DNA]</scope>
    <source>
        <strain evidence="2 3">KCTC 19937</strain>
    </source>
</reference>
<dbReference type="OrthoDB" id="4853622at2"/>
<evidence type="ECO:0000313" key="3">
    <source>
        <dbReference type="Proteomes" id="UP000030011"/>
    </source>
</evidence>
<protein>
    <submittedName>
        <fullName evidence="2">Uncharacterized protein</fullName>
    </submittedName>
</protein>
<dbReference type="RefSeq" id="WP_035904713.1">
    <property type="nucleotide sequence ID" value="NZ_AVPK01000005.1"/>
</dbReference>
<dbReference type="AlphaFoldDB" id="A0A0A0JJK3"/>
<gene>
    <name evidence="2" type="ORF">N803_13445</name>
</gene>
<keyword evidence="1" id="KW-0812">Transmembrane</keyword>
<dbReference type="EMBL" id="AVPK01000005">
    <property type="protein sequence ID" value="KGN37565.1"/>
    <property type="molecule type" value="Genomic_DNA"/>
</dbReference>
<keyword evidence="1" id="KW-0472">Membrane</keyword>